<proteinExistence type="predicted"/>
<keyword evidence="2" id="KW-1185">Reference proteome</keyword>
<name>A0AAV4Y768_CAEEX</name>
<reference evidence="1 2" key="1">
    <citation type="submission" date="2021-06" db="EMBL/GenBank/DDBJ databases">
        <title>Caerostris extrusa draft genome.</title>
        <authorList>
            <person name="Kono N."/>
            <person name="Arakawa K."/>
        </authorList>
    </citation>
    <scope>NUCLEOTIDE SEQUENCE [LARGE SCALE GENOMIC DNA]</scope>
</reference>
<dbReference type="Proteomes" id="UP001054945">
    <property type="component" value="Unassembled WGS sequence"/>
</dbReference>
<dbReference type="AlphaFoldDB" id="A0AAV4Y768"/>
<evidence type="ECO:0000313" key="1">
    <source>
        <dbReference type="EMBL" id="GIZ02315.1"/>
    </source>
</evidence>
<accession>A0AAV4Y768</accession>
<organism evidence="1 2">
    <name type="scientific">Caerostris extrusa</name>
    <name type="common">Bark spider</name>
    <name type="synonym">Caerostris bankana</name>
    <dbReference type="NCBI Taxonomy" id="172846"/>
    <lineage>
        <taxon>Eukaryota</taxon>
        <taxon>Metazoa</taxon>
        <taxon>Ecdysozoa</taxon>
        <taxon>Arthropoda</taxon>
        <taxon>Chelicerata</taxon>
        <taxon>Arachnida</taxon>
        <taxon>Araneae</taxon>
        <taxon>Araneomorphae</taxon>
        <taxon>Entelegynae</taxon>
        <taxon>Araneoidea</taxon>
        <taxon>Araneidae</taxon>
        <taxon>Caerostris</taxon>
    </lineage>
</organism>
<comment type="caution">
    <text evidence="1">The sequence shown here is derived from an EMBL/GenBank/DDBJ whole genome shotgun (WGS) entry which is preliminary data.</text>
</comment>
<gene>
    <name evidence="1" type="ORF">CEXT_214081</name>
</gene>
<evidence type="ECO:0008006" key="3">
    <source>
        <dbReference type="Google" id="ProtNLM"/>
    </source>
</evidence>
<sequence>MVRTSDGHTSYLFIVSDTNENENDIRWSDSFYTCHMPMIMVMTSDGQILLYVSDTNENENDIRWSDFYTCHMPMIMADVESQTEEACGNTQKTCSDNQYCYKLPQNNGVCFYYRTKNMICTDRLLCEPQLECKFQENDAYGKCVDASKDSSQDPTEENS</sequence>
<protein>
    <recommendedName>
        <fullName evidence="3">Vitellogenin receptor</fullName>
    </recommendedName>
</protein>
<dbReference type="EMBL" id="BPLR01001437">
    <property type="protein sequence ID" value="GIZ02315.1"/>
    <property type="molecule type" value="Genomic_DNA"/>
</dbReference>
<evidence type="ECO:0000313" key="2">
    <source>
        <dbReference type="Proteomes" id="UP001054945"/>
    </source>
</evidence>